<dbReference type="SMART" id="SM00020">
    <property type="entry name" value="Tryp_SPc"/>
    <property type="match status" value="1"/>
</dbReference>
<organism evidence="8">
    <name type="scientific">Plasmopara viticola</name>
    <name type="common">Downy mildew of grapevine</name>
    <name type="synonym">Botrytis viticola</name>
    <dbReference type="NCBI Taxonomy" id="143451"/>
    <lineage>
        <taxon>Eukaryota</taxon>
        <taxon>Sar</taxon>
        <taxon>Stramenopiles</taxon>
        <taxon>Oomycota</taxon>
        <taxon>Peronosporomycetes</taxon>
        <taxon>Peronosporales</taxon>
        <taxon>Peronosporaceae</taxon>
        <taxon>Plasmopara</taxon>
    </lineage>
</organism>
<protein>
    <submittedName>
        <fullName evidence="8">Glucanase inhibitor protein</fullName>
    </submittedName>
</protein>
<dbReference type="EMBL" id="HE582041">
    <property type="protein sequence ID" value="CCD28115.1"/>
    <property type="molecule type" value="mRNA"/>
</dbReference>
<dbReference type="SUPFAM" id="SSF50494">
    <property type="entry name" value="Trypsin-like serine proteases"/>
    <property type="match status" value="1"/>
</dbReference>
<dbReference type="PANTHER" id="PTHR24276">
    <property type="entry name" value="POLYSERASE-RELATED"/>
    <property type="match status" value="1"/>
</dbReference>
<keyword evidence="2" id="KW-0964">Secreted</keyword>
<evidence type="ECO:0000256" key="2">
    <source>
        <dbReference type="ARBA" id="ARBA00022525"/>
    </source>
</evidence>
<evidence type="ECO:0000313" key="8">
    <source>
        <dbReference type="EMBL" id="CCD28115.1"/>
    </source>
</evidence>
<dbReference type="InterPro" id="IPR050430">
    <property type="entry name" value="Peptidase_S1"/>
</dbReference>
<feature type="domain" description="Peptidase S1" evidence="7">
    <location>
        <begin position="1"/>
        <end position="199"/>
    </location>
</feature>
<sequence>LISFSVVLTTASCLELCPSYVSVGTLYSKGSTDAIALPIKSNNTHPQYNSVNRSYDFALVLLDGSHDAPFIQLPLRDQADRVIPAKTPTTALGWGSTDPNNVDAVSDVLHSVVLSVLDDKTCLAATGFGLPAFMCAQGEPGKGLTKVDQGGPLIMKRDDGKDELIGLVSTAKNCDKALIANIGIALEYIYAYLSILTSL</sequence>
<dbReference type="InterPro" id="IPR009003">
    <property type="entry name" value="Peptidase_S1_PA"/>
</dbReference>
<dbReference type="PROSITE" id="PS50240">
    <property type="entry name" value="TRYPSIN_DOM"/>
    <property type="match status" value="1"/>
</dbReference>
<accession>H6S3Y5</accession>
<dbReference type="InterPro" id="IPR043504">
    <property type="entry name" value="Peptidase_S1_PA_chymotrypsin"/>
</dbReference>
<name>H6S3Y5_PLAVT</name>
<evidence type="ECO:0000256" key="5">
    <source>
        <dbReference type="ARBA" id="ARBA00023157"/>
    </source>
</evidence>
<keyword evidence="4" id="KW-0843">Virulence</keyword>
<keyword evidence="5" id="KW-1015">Disulfide bond</keyword>
<comment type="subcellular location">
    <subcellularLocation>
        <location evidence="1">Secreted</location>
    </subcellularLocation>
</comment>
<dbReference type="GO" id="GO:0004252">
    <property type="term" value="F:serine-type endopeptidase activity"/>
    <property type="evidence" value="ECO:0007669"/>
    <property type="project" value="InterPro"/>
</dbReference>
<keyword evidence="6" id="KW-0325">Glycoprotein</keyword>
<proteinExistence type="evidence at transcript level"/>
<dbReference type="Pfam" id="PF00089">
    <property type="entry name" value="Trypsin"/>
    <property type="match status" value="1"/>
</dbReference>
<evidence type="ECO:0000256" key="3">
    <source>
        <dbReference type="ARBA" id="ARBA00022729"/>
    </source>
</evidence>
<dbReference type="Gene3D" id="2.40.10.10">
    <property type="entry name" value="Trypsin-like serine proteases"/>
    <property type="match status" value="2"/>
</dbReference>
<dbReference type="GO" id="GO:0006508">
    <property type="term" value="P:proteolysis"/>
    <property type="evidence" value="ECO:0007669"/>
    <property type="project" value="InterPro"/>
</dbReference>
<evidence type="ECO:0000259" key="7">
    <source>
        <dbReference type="PROSITE" id="PS50240"/>
    </source>
</evidence>
<dbReference type="PANTHER" id="PTHR24276:SF98">
    <property type="entry name" value="FI18310P1-RELATED"/>
    <property type="match status" value="1"/>
</dbReference>
<evidence type="ECO:0000256" key="6">
    <source>
        <dbReference type="ARBA" id="ARBA00023180"/>
    </source>
</evidence>
<evidence type="ECO:0000256" key="4">
    <source>
        <dbReference type="ARBA" id="ARBA00023026"/>
    </source>
</evidence>
<dbReference type="AlphaFoldDB" id="H6S3Y5"/>
<feature type="non-terminal residue" evidence="8">
    <location>
        <position position="1"/>
    </location>
</feature>
<dbReference type="InterPro" id="IPR001254">
    <property type="entry name" value="Trypsin_dom"/>
</dbReference>
<feature type="non-terminal residue" evidence="8">
    <location>
        <position position="199"/>
    </location>
</feature>
<reference evidence="8" key="1">
    <citation type="journal article" date="2012" name="Fungal Biol.">
        <title>Identification of effector genes from the phytopathogenic Oomycete Plasmopara viticola through the analysis of gene expression in germinated zoospores.</title>
        <authorList>
            <person name="Mestre P."/>
            <person name="Piron M.C."/>
            <person name="Merdinoglu D."/>
        </authorList>
    </citation>
    <scope>NUCLEOTIDE SEQUENCE</scope>
    <source>
        <strain evidence="8">SC</strain>
        <tissue evidence="8">In vitro germinated zoospores</tissue>
    </source>
</reference>
<keyword evidence="3" id="KW-0732">Signal</keyword>
<dbReference type="GO" id="GO:0005576">
    <property type="term" value="C:extracellular region"/>
    <property type="evidence" value="ECO:0007669"/>
    <property type="project" value="UniProtKB-SubCell"/>
</dbReference>
<evidence type="ECO:0000256" key="1">
    <source>
        <dbReference type="ARBA" id="ARBA00004613"/>
    </source>
</evidence>